<reference evidence="1" key="1">
    <citation type="submission" date="2022-10" db="EMBL/GenBank/DDBJ databases">
        <title>Whole genome sequencing of three plant growth promoting bacteria isolated from Vachellia tortilis subsp. raddiana in Morocco.</title>
        <authorList>
            <person name="Hnini M."/>
            <person name="Zouagui R."/>
            <person name="Zouagui H."/>
            <person name="Chemao Elfihri M.-W."/>
            <person name="Ibrahimi A."/>
            <person name="Sbabou L."/>
            <person name="Aurag J."/>
        </authorList>
    </citation>
    <scope>NUCLEOTIDE SEQUENCE</scope>
    <source>
        <strain evidence="1">LMR678</strain>
    </source>
</reference>
<dbReference type="EMBL" id="JAPVOI010000004">
    <property type="protein sequence ID" value="MCZ4090614.1"/>
    <property type="molecule type" value="Genomic_DNA"/>
</dbReference>
<sequence>MNESRRISKDYAEWFDKAIRDYVSPVKVEWQPTESYLQFNALFITFSFEKIDIRRRQSALDASPVNSLSPELYNVDRFYKRMCRALLGSNYARRRSEQPLVIAAADVNGTRYWKTAGPVHNVHIHSLWVFRPGQIERFKAASQNAISDPVGNAFDFHKVHIEPIYAMNTEGDGASKLSSYVAKFTGFNATDMLIGRDVDIYPKHLASETGG</sequence>
<gene>
    <name evidence="1" type="ORF">O3W52_11205</name>
</gene>
<proteinExistence type="predicted"/>
<comment type="caution">
    <text evidence="1">The sequence shown here is derived from an EMBL/GenBank/DDBJ whole genome shotgun (WGS) entry which is preliminary data.</text>
</comment>
<dbReference type="RefSeq" id="WP_269279080.1">
    <property type="nucleotide sequence ID" value="NZ_JAPVOI010000004.1"/>
</dbReference>
<name>A0ABT4KFG3_9HYPH</name>
<protein>
    <submittedName>
        <fullName evidence="1">Uncharacterized protein</fullName>
    </submittedName>
</protein>
<organism evidence="1 2">
    <name type="scientific">Sinorhizobium psoraleae</name>
    <dbReference type="NCBI Taxonomy" id="520838"/>
    <lineage>
        <taxon>Bacteria</taxon>
        <taxon>Pseudomonadati</taxon>
        <taxon>Pseudomonadota</taxon>
        <taxon>Alphaproteobacteria</taxon>
        <taxon>Hyphomicrobiales</taxon>
        <taxon>Rhizobiaceae</taxon>
        <taxon>Sinorhizobium/Ensifer group</taxon>
        <taxon>Sinorhizobium</taxon>
    </lineage>
</organism>
<evidence type="ECO:0000313" key="2">
    <source>
        <dbReference type="Proteomes" id="UP001079430"/>
    </source>
</evidence>
<keyword evidence="2" id="KW-1185">Reference proteome</keyword>
<evidence type="ECO:0000313" key="1">
    <source>
        <dbReference type="EMBL" id="MCZ4090614.1"/>
    </source>
</evidence>
<accession>A0ABT4KFG3</accession>
<dbReference type="Proteomes" id="UP001079430">
    <property type="component" value="Unassembled WGS sequence"/>
</dbReference>